<dbReference type="KEGG" id="fas:105269941"/>
<evidence type="ECO:0000313" key="3">
    <source>
        <dbReference type="Proteomes" id="UP000694866"/>
    </source>
</evidence>
<dbReference type="AlphaFoldDB" id="A0A9R1TGR6"/>
<dbReference type="Gene3D" id="1.25.40.20">
    <property type="entry name" value="Ankyrin repeat-containing domain"/>
    <property type="match status" value="1"/>
</dbReference>
<keyword evidence="2" id="KW-0812">Transmembrane</keyword>
<accession>A0A9R1TGR6</accession>
<evidence type="ECO:0000313" key="4">
    <source>
        <dbReference type="RefSeq" id="XP_011308872.1"/>
    </source>
</evidence>
<evidence type="ECO:0000256" key="1">
    <source>
        <dbReference type="PROSITE-ProRule" id="PRU00023"/>
    </source>
</evidence>
<dbReference type="InterPro" id="IPR036770">
    <property type="entry name" value="Ankyrin_rpt-contain_sf"/>
</dbReference>
<evidence type="ECO:0000256" key="2">
    <source>
        <dbReference type="SAM" id="Phobius"/>
    </source>
</evidence>
<name>A0A9R1TGR6_9HYME</name>
<feature type="transmembrane region" description="Helical" evidence="2">
    <location>
        <begin position="26"/>
        <end position="49"/>
    </location>
</feature>
<keyword evidence="3" id="KW-1185">Reference proteome</keyword>
<dbReference type="OrthoDB" id="539213at2759"/>
<keyword evidence="1" id="KW-0040">ANK repeat</keyword>
<proteinExistence type="predicted"/>
<sequence length="235" mass="27134">MIVAGFWDFLKGFFRFFTDFYIDFDFGSLLIVWVTFLIISAVSAVILWLQTTSESSGNRQKSDRISRVVKTEFEENNQKSRIMIEYRRSARELHTAAERCYQKKYMMKCIDIVSKYPPLVNVKCPISGLTPFHQVCFHRNSCLVSFMLGHGADPSITTDHKENALCLSIRSHLQNPYTTDFSCLKLLQGAGCFLDRRDKLYLLFLQSAVLTANKPLVLWILKQSPYPVLKQQSFS</sequence>
<dbReference type="Proteomes" id="UP000694866">
    <property type="component" value="Unplaced"/>
</dbReference>
<keyword evidence="2" id="KW-0472">Membrane</keyword>
<keyword evidence="2" id="KW-1133">Transmembrane helix</keyword>
<feature type="repeat" description="ANK" evidence="1">
    <location>
        <begin position="127"/>
        <end position="159"/>
    </location>
</feature>
<dbReference type="InterPro" id="IPR002110">
    <property type="entry name" value="Ankyrin_rpt"/>
</dbReference>
<reference evidence="4" key="1">
    <citation type="submission" date="2025-08" db="UniProtKB">
        <authorList>
            <consortium name="RefSeq"/>
        </authorList>
    </citation>
    <scope>IDENTIFICATION</scope>
    <source>
        <strain evidence="4">USDA-PBARC FA_bdor</strain>
        <tissue evidence="4">Whole organism</tissue>
    </source>
</reference>
<dbReference type="SUPFAM" id="SSF48403">
    <property type="entry name" value="Ankyrin repeat"/>
    <property type="match status" value="1"/>
</dbReference>
<organism evidence="3 4">
    <name type="scientific">Fopius arisanus</name>
    <dbReference type="NCBI Taxonomy" id="64838"/>
    <lineage>
        <taxon>Eukaryota</taxon>
        <taxon>Metazoa</taxon>
        <taxon>Ecdysozoa</taxon>
        <taxon>Arthropoda</taxon>
        <taxon>Hexapoda</taxon>
        <taxon>Insecta</taxon>
        <taxon>Pterygota</taxon>
        <taxon>Neoptera</taxon>
        <taxon>Endopterygota</taxon>
        <taxon>Hymenoptera</taxon>
        <taxon>Apocrita</taxon>
        <taxon>Ichneumonoidea</taxon>
        <taxon>Braconidae</taxon>
        <taxon>Opiinae</taxon>
        <taxon>Fopius</taxon>
    </lineage>
</organism>
<dbReference type="PROSITE" id="PS50088">
    <property type="entry name" value="ANK_REPEAT"/>
    <property type="match status" value="1"/>
</dbReference>
<protein>
    <submittedName>
        <fullName evidence="4">Uncharacterized protein</fullName>
    </submittedName>
</protein>
<dbReference type="RefSeq" id="XP_011308872.1">
    <property type="nucleotide sequence ID" value="XM_011310570.1"/>
</dbReference>
<dbReference type="GeneID" id="105269941"/>
<gene>
    <name evidence="4" type="primary">LOC105269941</name>
</gene>
<dbReference type="Pfam" id="PF13606">
    <property type="entry name" value="Ank_3"/>
    <property type="match status" value="1"/>
</dbReference>